<comment type="caution">
    <text evidence="7">The sequence shown here is derived from an EMBL/GenBank/DDBJ whole genome shotgun (WGS) entry which is preliminary data.</text>
</comment>
<evidence type="ECO:0000256" key="6">
    <source>
        <dbReference type="PIRSR" id="PIRSR001365-2"/>
    </source>
</evidence>
<protein>
    <submittedName>
        <fullName evidence="7">Dihydrodipicolinate synthase family protein</fullName>
    </submittedName>
</protein>
<dbReference type="SMART" id="SM01130">
    <property type="entry name" value="DHDPS"/>
    <property type="match status" value="1"/>
</dbReference>
<dbReference type="InterPro" id="IPR020625">
    <property type="entry name" value="Schiff_base-form_aldolases_AS"/>
</dbReference>
<keyword evidence="3" id="KW-0704">Schiff base</keyword>
<evidence type="ECO:0000256" key="4">
    <source>
        <dbReference type="PIRNR" id="PIRNR001365"/>
    </source>
</evidence>
<reference evidence="7 8" key="1">
    <citation type="submission" date="2020-02" db="EMBL/GenBank/DDBJ databases">
        <title>Whole-genome analyses of novel actinobacteria.</title>
        <authorList>
            <person name="Sahin N."/>
        </authorList>
    </citation>
    <scope>NUCLEOTIDE SEQUENCE [LARGE SCALE GENOMIC DNA]</scope>
    <source>
        <strain evidence="7 8">A7024</strain>
    </source>
</reference>
<evidence type="ECO:0000256" key="2">
    <source>
        <dbReference type="ARBA" id="ARBA00023239"/>
    </source>
</evidence>
<dbReference type="PRINTS" id="PR00146">
    <property type="entry name" value="DHPICSNTHASE"/>
</dbReference>
<dbReference type="EMBL" id="JAAKZV010000159">
    <property type="protein sequence ID" value="NGN67733.1"/>
    <property type="molecule type" value="Genomic_DNA"/>
</dbReference>
<evidence type="ECO:0000256" key="5">
    <source>
        <dbReference type="PIRSR" id="PIRSR001365-1"/>
    </source>
</evidence>
<feature type="active site" description="Proton donor/acceptor" evidence="5">
    <location>
        <position position="137"/>
    </location>
</feature>
<feature type="active site" description="Schiff-base intermediate with substrate" evidence="5">
    <location>
        <position position="165"/>
    </location>
</feature>
<dbReference type="GO" id="GO:0044281">
    <property type="term" value="P:small molecule metabolic process"/>
    <property type="evidence" value="ECO:0007669"/>
    <property type="project" value="UniProtKB-ARBA"/>
</dbReference>
<evidence type="ECO:0000313" key="8">
    <source>
        <dbReference type="Proteomes" id="UP000481583"/>
    </source>
</evidence>
<dbReference type="SUPFAM" id="SSF51569">
    <property type="entry name" value="Aldolase"/>
    <property type="match status" value="1"/>
</dbReference>
<dbReference type="Proteomes" id="UP000481583">
    <property type="component" value="Unassembled WGS sequence"/>
</dbReference>
<sequence>MPLPELHGIIAPVVLPMARDGAVDLRSLECHVRHLVDAGVHGLWINGTTGEFHALDPQERAEAVRVAVKAADGGAPVVAHVGDAATRLAVRHARAAVDAGAAQVAVIAPYFTEFTREELREHYRQIAAAVGFPVYAYHMPRLTKVGLSADCLLRLAQEDVLAGVKDSDGDLAWFRSLVRRSGQLGLRLRCFTGGSAITDLSLLVGAAGAASSLANLTPRHLVALYDAARAGDWTRARHLQDQLEDLNEAMRQARRTPTLAAVASTYKYLLATLGRIDADCAAEPLARLDEGEKQRLTETVLPVIRALESAAPAKERGDDT</sequence>
<dbReference type="InterPro" id="IPR013785">
    <property type="entry name" value="Aldolase_TIM"/>
</dbReference>
<dbReference type="InterPro" id="IPR002220">
    <property type="entry name" value="DapA-like"/>
</dbReference>
<dbReference type="PROSITE" id="PS00666">
    <property type="entry name" value="DHDPS_2"/>
    <property type="match status" value="1"/>
</dbReference>
<name>A0A6G4U6K5_9ACTN</name>
<dbReference type="CDD" id="cd00408">
    <property type="entry name" value="DHDPS-like"/>
    <property type="match status" value="1"/>
</dbReference>
<dbReference type="PANTHER" id="PTHR12128:SF66">
    <property type="entry name" value="4-HYDROXY-2-OXOGLUTARATE ALDOLASE, MITOCHONDRIAL"/>
    <property type="match status" value="1"/>
</dbReference>
<feature type="binding site" evidence="6">
    <location>
        <position position="49"/>
    </location>
    <ligand>
        <name>pyruvate</name>
        <dbReference type="ChEBI" id="CHEBI:15361"/>
    </ligand>
</feature>
<proteinExistence type="inferred from homology"/>
<dbReference type="Pfam" id="PF00701">
    <property type="entry name" value="DHDPS"/>
    <property type="match status" value="1"/>
</dbReference>
<keyword evidence="8" id="KW-1185">Reference proteome</keyword>
<keyword evidence="2 4" id="KW-0456">Lyase</keyword>
<evidence type="ECO:0000313" key="7">
    <source>
        <dbReference type="EMBL" id="NGN67733.1"/>
    </source>
</evidence>
<evidence type="ECO:0000256" key="1">
    <source>
        <dbReference type="ARBA" id="ARBA00007592"/>
    </source>
</evidence>
<accession>A0A6G4U6K5</accession>
<dbReference type="Gene3D" id="3.20.20.70">
    <property type="entry name" value="Aldolase class I"/>
    <property type="match status" value="1"/>
</dbReference>
<evidence type="ECO:0000256" key="3">
    <source>
        <dbReference type="ARBA" id="ARBA00023270"/>
    </source>
</evidence>
<gene>
    <name evidence="7" type="ORF">G5C51_28015</name>
</gene>
<dbReference type="RefSeq" id="WP_165241033.1">
    <property type="nucleotide sequence ID" value="NZ_JAAKZV010000159.1"/>
</dbReference>
<dbReference type="GO" id="GO:0008840">
    <property type="term" value="F:4-hydroxy-tetrahydrodipicolinate synthase activity"/>
    <property type="evidence" value="ECO:0007669"/>
    <property type="project" value="TreeGrafter"/>
</dbReference>
<dbReference type="PANTHER" id="PTHR12128">
    <property type="entry name" value="DIHYDRODIPICOLINATE SYNTHASE"/>
    <property type="match status" value="1"/>
</dbReference>
<dbReference type="AlphaFoldDB" id="A0A6G4U6K5"/>
<organism evidence="7 8">
    <name type="scientific">Streptomyces coryli</name>
    <dbReference type="NCBI Taxonomy" id="1128680"/>
    <lineage>
        <taxon>Bacteria</taxon>
        <taxon>Bacillati</taxon>
        <taxon>Actinomycetota</taxon>
        <taxon>Actinomycetes</taxon>
        <taxon>Kitasatosporales</taxon>
        <taxon>Streptomycetaceae</taxon>
        <taxon>Streptomyces</taxon>
    </lineage>
</organism>
<comment type="similarity">
    <text evidence="1 4">Belongs to the DapA family.</text>
</comment>
<dbReference type="PIRSF" id="PIRSF001365">
    <property type="entry name" value="DHDPS"/>
    <property type="match status" value="1"/>
</dbReference>